<dbReference type="EMBL" id="JAPFFL010000009">
    <property type="protein sequence ID" value="KAJ6703949.1"/>
    <property type="molecule type" value="Genomic_DNA"/>
</dbReference>
<dbReference type="PANTHER" id="PTHR33783">
    <property type="entry name" value="PROTEIN HAIKU1"/>
    <property type="match status" value="1"/>
</dbReference>
<organism evidence="2 3">
    <name type="scientific">Salix viminalis</name>
    <name type="common">Common osier</name>
    <name type="synonym">Basket willow</name>
    <dbReference type="NCBI Taxonomy" id="40686"/>
    <lineage>
        <taxon>Eukaryota</taxon>
        <taxon>Viridiplantae</taxon>
        <taxon>Streptophyta</taxon>
        <taxon>Embryophyta</taxon>
        <taxon>Tracheophyta</taxon>
        <taxon>Spermatophyta</taxon>
        <taxon>Magnoliopsida</taxon>
        <taxon>eudicotyledons</taxon>
        <taxon>Gunneridae</taxon>
        <taxon>Pentapetalae</taxon>
        <taxon>rosids</taxon>
        <taxon>fabids</taxon>
        <taxon>Malpighiales</taxon>
        <taxon>Salicaceae</taxon>
        <taxon>Saliceae</taxon>
        <taxon>Salix</taxon>
    </lineage>
</organism>
<dbReference type="InterPro" id="IPR039612">
    <property type="entry name" value="VQ_5/9/14"/>
</dbReference>
<keyword evidence="3" id="KW-1185">Reference proteome</keyword>
<feature type="region of interest" description="Disordered" evidence="1">
    <location>
        <begin position="20"/>
        <end position="98"/>
    </location>
</feature>
<dbReference type="AlphaFoldDB" id="A0A9Q0QD70"/>
<protein>
    <submittedName>
        <fullName evidence="2">PROTEIN HAIKU1</fullName>
    </submittedName>
</protein>
<dbReference type="OrthoDB" id="783585at2759"/>
<accession>A0A9Q0QD70</accession>
<dbReference type="Proteomes" id="UP001151529">
    <property type="component" value="Chromosome 3"/>
</dbReference>
<evidence type="ECO:0000313" key="3">
    <source>
        <dbReference type="Proteomes" id="UP001151529"/>
    </source>
</evidence>
<comment type="caution">
    <text evidence="2">The sequence shown here is derived from an EMBL/GenBank/DDBJ whole genome shotgun (WGS) entry which is preliminary data.</text>
</comment>
<evidence type="ECO:0000313" key="2">
    <source>
        <dbReference type="EMBL" id="KAJ6703949.1"/>
    </source>
</evidence>
<feature type="compositionally biased region" description="Low complexity" evidence="1">
    <location>
        <begin position="51"/>
        <end position="62"/>
    </location>
</feature>
<reference evidence="2" key="1">
    <citation type="submission" date="2022-11" db="EMBL/GenBank/DDBJ databases">
        <authorList>
            <person name="Hyden B.L."/>
            <person name="Feng K."/>
            <person name="Yates T."/>
            <person name="Jawdy S."/>
            <person name="Smart L.B."/>
            <person name="Muchero W."/>
        </authorList>
    </citation>
    <scope>NUCLEOTIDE SEQUENCE</scope>
    <source>
        <tissue evidence="2">Shoot tip</tissue>
    </source>
</reference>
<sequence length="198" mass="21540">MTPGDPGWASTAESPISAYMRYLQNTMTDPGPWGNQAQSPLQPHPPPPPQGQWQTQPQHQPPSSGLLLNPSMAQVPTTGVNGPAPHMPNFPSPWMNGPPHLPSPTSQFLLPSPTAYMNLLSPRVTLPTAFSWGSVPSTDAKFCIFTNGSFRDFGSRASTSIFTGLFSIITFRFFPCLKPKMEGSVVHEITLLFAEFCV</sequence>
<feature type="compositionally biased region" description="Polar residues" evidence="1">
    <location>
        <begin position="71"/>
        <end position="80"/>
    </location>
</feature>
<dbReference type="PANTHER" id="PTHR33783:SF1">
    <property type="entry name" value="PROTEIN HAIKU1"/>
    <property type="match status" value="1"/>
</dbReference>
<evidence type="ECO:0000256" key="1">
    <source>
        <dbReference type="SAM" id="MobiDB-lite"/>
    </source>
</evidence>
<proteinExistence type="predicted"/>
<reference evidence="2" key="2">
    <citation type="journal article" date="2023" name="Int. J. Mol. Sci.">
        <title>De Novo Assembly and Annotation of 11 Diverse Shrub Willow (Salix) Genomes Reveals Novel Gene Organization in Sex-Linked Regions.</title>
        <authorList>
            <person name="Hyden B."/>
            <person name="Feng K."/>
            <person name="Yates T.B."/>
            <person name="Jawdy S."/>
            <person name="Cereghino C."/>
            <person name="Smart L.B."/>
            <person name="Muchero W."/>
        </authorList>
    </citation>
    <scope>NUCLEOTIDE SEQUENCE [LARGE SCALE GENOMIC DNA]</scope>
    <source>
        <tissue evidence="2">Shoot tip</tissue>
    </source>
</reference>
<name>A0A9Q0QD70_SALVM</name>
<gene>
    <name evidence="2" type="ORF">OIU85_029840</name>
</gene>